<evidence type="ECO:0000256" key="4">
    <source>
        <dbReference type="ARBA" id="ARBA00022989"/>
    </source>
</evidence>
<comment type="subcellular location">
    <subcellularLocation>
        <location evidence="1">Membrane</location>
        <topology evidence="1">Multi-pass membrane protein</topology>
    </subcellularLocation>
</comment>
<comment type="caution">
    <text evidence="8">The sequence shown here is derived from an EMBL/GenBank/DDBJ whole genome shotgun (WGS) entry which is preliminary data.</text>
</comment>
<feature type="transmembrane region" description="Helical" evidence="6">
    <location>
        <begin position="81"/>
        <end position="100"/>
    </location>
</feature>
<sequence length="312" mass="33484">MPVMDGSKSARAQTLPQSNLRGALWVLLSALAFSVSMALVKFMGEGYPPPMQVFIRQLIGLLVLVPFILRDPVQAFATNRLGLFVVRAIATSLSMMLAFASYQQLPLAEANALSFTRTLWMVPLAILMLGERVGMLRFLATLAGFGGVLLVIQPKGSEGVALLPALYGLAAAMLLAFSVTGIKALSRSHGQLQLLSWAGVFGVLFALPAAIPVWRLPSVHDGLLLLAMGVTGAIAQFCYIRGLSMGDATVLAPVDYSRIIMTSLLGLVIFHELPPSTTWLGVAIIVGGAVLITWHSQRYRERVADAALDREI</sequence>
<name>A0A562KMW8_SPHWJ</name>
<evidence type="ECO:0000313" key="9">
    <source>
        <dbReference type="Proteomes" id="UP000316624"/>
    </source>
</evidence>
<reference evidence="8 9" key="1">
    <citation type="journal article" date="2015" name="Stand. Genomic Sci.">
        <title>Genomic Encyclopedia of Bacterial and Archaeal Type Strains, Phase III: the genomes of soil and plant-associated and newly described type strains.</title>
        <authorList>
            <person name="Whitman W.B."/>
            <person name="Woyke T."/>
            <person name="Klenk H.P."/>
            <person name="Zhou Y."/>
            <person name="Lilburn T.G."/>
            <person name="Beck B.J."/>
            <person name="De Vos P."/>
            <person name="Vandamme P."/>
            <person name="Eisen J.A."/>
            <person name="Garrity G."/>
            <person name="Hugenholtz P."/>
            <person name="Kyrpides N.C."/>
        </authorList>
    </citation>
    <scope>NUCLEOTIDE SEQUENCE [LARGE SCALE GENOMIC DNA]</scope>
    <source>
        <strain evidence="8 9">CGMCC 1.7748</strain>
    </source>
</reference>
<feature type="transmembrane region" description="Helical" evidence="6">
    <location>
        <begin position="136"/>
        <end position="154"/>
    </location>
</feature>
<dbReference type="AlphaFoldDB" id="A0A562KMW8"/>
<keyword evidence="5 6" id="KW-0472">Membrane</keyword>
<feature type="transmembrane region" description="Helical" evidence="6">
    <location>
        <begin position="222"/>
        <end position="240"/>
    </location>
</feature>
<dbReference type="EMBL" id="VLKK01000002">
    <property type="protein sequence ID" value="TWH96687.1"/>
    <property type="molecule type" value="Genomic_DNA"/>
</dbReference>
<evidence type="ECO:0000313" key="8">
    <source>
        <dbReference type="EMBL" id="TWH96687.1"/>
    </source>
</evidence>
<evidence type="ECO:0000256" key="1">
    <source>
        <dbReference type="ARBA" id="ARBA00004141"/>
    </source>
</evidence>
<feature type="domain" description="EamA" evidence="7">
    <location>
        <begin position="165"/>
        <end position="293"/>
    </location>
</feature>
<dbReference type="PANTHER" id="PTHR22911:SF6">
    <property type="entry name" value="SOLUTE CARRIER FAMILY 35 MEMBER G1"/>
    <property type="match status" value="1"/>
</dbReference>
<evidence type="ECO:0000259" key="7">
    <source>
        <dbReference type="Pfam" id="PF00892"/>
    </source>
</evidence>
<dbReference type="Pfam" id="PF00892">
    <property type="entry name" value="EamA"/>
    <property type="match status" value="2"/>
</dbReference>
<proteinExistence type="inferred from homology"/>
<dbReference type="PANTHER" id="PTHR22911">
    <property type="entry name" value="ACYL-MALONYL CONDENSING ENZYME-RELATED"/>
    <property type="match status" value="1"/>
</dbReference>
<evidence type="ECO:0000256" key="6">
    <source>
        <dbReference type="SAM" id="Phobius"/>
    </source>
</evidence>
<organism evidence="8 9">
    <name type="scientific">Sphingobium wenxiniae (strain DSM 21828 / CGMCC 1.7748 / JZ-1)</name>
    <dbReference type="NCBI Taxonomy" id="595605"/>
    <lineage>
        <taxon>Bacteria</taxon>
        <taxon>Pseudomonadati</taxon>
        <taxon>Pseudomonadota</taxon>
        <taxon>Alphaproteobacteria</taxon>
        <taxon>Sphingomonadales</taxon>
        <taxon>Sphingomonadaceae</taxon>
        <taxon>Sphingobium</taxon>
    </lineage>
</organism>
<keyword evidence="4 6" id="KW-1133">Transmembrane helix</keyword>
<evidence type="ECO:0000256" key="3">
    <source>
        <dbReference type="ARBA" id="ARBA00022692"/>
    </source>
</evidence>
<evidence type="ECO:0000256" key="2">
    <source>
        <dbReference type="ARBA" id="ARBA00009853"/>
    </source>
</evidence>
<evidence type="ECO:0000256" key="5">
    <source>
        <dbReference type="ARBA" id="ARBA00023136"/>
    </source>
</evidence>
<feature type="transmembrane region" description="Helical" evidence="6">
    <location>
        <begin position="276"/>
        <end position="294"/>
    </location>
</feature>
<feature type="transmembrane region" description="Helical" evidence="6">
    <location>
        <begin position="194"/>
        <end position="216"/>
    </location>
</feature>
<dbReference type="Gene3D" id="1.10.3730.20">
    <property type="match status" value="1"/>
</dbReference>
<dbReference type="InterPro" id="IPR037185">
    <property type="entry name" value="EmrE-like"/>
</dbReference>
<accession>A0A562KMW8</accession>
<feature type="transmembrane region" description="Helical" evidence="6">
    <location>
        <begin position="160"/>
        <end position="182"/>
    </location>
</feature>
<keyword evidence="9" id="KW-1185">Reference proteome</keyword>
<protein>
    <submittedName>
        <fullName evidence="8">Threonine/homoserine efflux transporter RhtA</fullName>
    </submittedName>
</protein>
<dbReference type="Proteomes" id="UP000316624">
    <property type="component" value="Unassembled WGS sequence"/>
</dbReference>
<dbReference type="SUPFAM" id="SSF103481">
    <property type="entry name" value="Multidrug resistance efflux transporter EmrE"/>
    <property type="match status" value="2"/>
</dbReference>
<feature type="transmembrane region" description="Helical" evidence="6">
    <location>
        <begin position="20"/>
        <end position="39"/>
    </location>
</feature>
<comment type="similarity">
    <text evidence="2">Belongs to the drug/metabolite transporter (DMT) superfamily. 10 TMS drug/metabolite exporter (DME) (TC 2.A.7.3) family.</text>
</comment>
<dbReference type="GO" id="GO:0016020">
    <property type="term" value="C:membrane"/>
    <property type="evidence" value="ECO:0007669"/>
    <property type="project" value="UniProtKB-SubCell"/>
</dbReference>
<keyword evidence="3 6" id="KW-0812">Transmembrane</keyword>
<feature type="domain" description="EamA" evidence="7">
    <location>
        <begin position="21"/>
        <end position="152"/>
    </location>
</feature>
<dbReference type="InterPro" id="IPR000620">
    <property type="entry name" value="EamA_dom"/>
</dbReference>
<gene>
    <name evidence="8" type="ORF">IQ35_00618</name>
</gene>
<feature type="transmembrane region" description="Helical" evidence="6">
    <location>
        <begin position="51"/>
        <end position="69"/>
    </location>
</feature>